<gene>
    <name evidence="1" type="ORF">VNO77_19156</name>
</gene>
<protein>
    <submittedName>
        <fullName evidence="1">Uncharacterized protein</fullName>
    </submittedName>
</protein>
<keyword evidence="2" id="KW-1185">Reference proteome</keyword>
<proteinExistence type="predicted"/>
<organism evidence="1 2">
    <name type="scientific">Canavalia gladiata</name>
    <name type="common">Sword bean</name>
    <name type="synonym">Dolichos gladiatus</name>
    <dbReference type="NCBI Taxonomy" id="3824"/>
    <lineage>
        <taxon>Eukaryota</taxon>
        <taxon>Viridiplantae</taxon>
        <taxon>Streptophyta</taxon>
        <taxon>Embryophyta</taxon>
        <taxon>Tracheophyta</taxon>
        <taxon>Spermatophyta</taxon>
        <taxon>Magnoliopsida</taxon>
        <taxon>eudicotyledons</taxon>
        <taxon>Gunneridae</taxon>
        <taxon>Pentapetalae</taxon>
        <taxon>rosids</taxon>
        <taxon>fabids</taxon>
        <taxon>Fabales</taxon>
        <taxon>Fabaceae</taxon>
        <taxon>Papilionoideae</taxon>
        <taxon>50 kb inversion clade</taxon>
        <taxon>NPAAA clade</taxon>
        <taxon>indigoferoid/millettioid clade</taxon>
        <taxon>Phaseoleae</taxon>
        <taxon>Canavalia</taxon>
    </lineage>
</organism>
<dbReference type="EMBL" id="JAYMYQ010000004">
    <property type="protein sequence ID" value="KAK7338543.1"/>
    <property type="molecule type" value="Genomic_DNA"/>
</dbReference>
<sequence>MEGPFGFGLLGLLIPQPPLWISPFSSQLPHLGTVQEEESSPLRSIIELLEYCIALNLFDIYQNIVSGCSLSSFDLGKLISI</sequence>
<accession>A0AAN9LS26</accession>
<dbReference type="AlphaFoldDB" id="A0AAN9LS26"/>
<name>A0AAN9LS26_CANGL</name>
<evidence type="ECO:0000313" key="2">
    <source>
        <dbReference type="Proteomes" id="UP001367508"/>
    </source>
</evidence>
<comment type="caution">
    <text evidence="1">The sequence shown here is derived from an EMBL/GenBank/DDBJ whole genome shotgun (WGS) entry which is preliminary data.</text>
</comment>
<dbReference type="Proteomes" id="UP001367508">
    <property type="component" value="Unassembled WGS sequence"/>
</dbReference>
<reference evidence="1 2" key="1">
    <citation type="submission" date="2024-01" db="EMBL/GenBank/DDBJ databases">
        <title>The genomes of 5 underutilized Papilionoideae crops provide insights into root nodulation and disease resistanc.</title>
        <authorList>
            <person name="Jiang F."/>
        </authorList>
    </citation>
    <scope>NUCLEOTIDE SEQUENCE [LARGE SCALE GENOMIC DNA]</scope>
    <source>
        <strain evidence="1">LVBAO_FW01</strain>
        <tissue evidence="1">Leaves</tissue>
    </source>
</reference>
<evidence type="ECO:0000313" key="1">
    <source>
        <dbReference type="EMBL" id="KAK7338543.1"/>
    </source>
</evidence>